<organism evidence="2 3">
    <name type="scientific">Mikania micrantha</name>
    <name type="common">bitter vine</name>
    <dbReference type="NCBI Taxonomy" id="192012"/>
    <lineage>
        <taxon>Eukaryota</taxon>
        <taxon>Viridiplantae</taxon>
        <taxon>Streptophyta</taxon>
        <taxon>Embryophyta</taxon>
        <taxon>Tracheophyta</taxon>
        <taxon>Spermatophyta</taxon>
        <taxon>Magnoliopsida</taxon>
        <taxon>eudicotyledons</taxon>
        <taxon>Gunneridae</taxon>
        <taxon>Pentapetalae</taxon>
        <taxon>asterids</taxon>
        <taxon>campanulids</taxon>
        <taxon>Asterales</taxon>
        <taxon>Asteraceae</taxon>
        <taxon>Asteroideae</taxon>
        <taxon>Heliantheae alliance</taxon>
        <taxon>Eupatorieae</taxon>
        <taxon>Mikania</taxon>
    </lineage>
</organism>
<evidence type="ECO:0000313" key="1">
    <source>
        <dbReference type="EMBL" id="KAC9268300.1"/>
    </source>
</evidence>
<keyword evidence="3" id="KW-1185">Reference proteome</keyword>
<comment type="caution">
    <text evidence="2">The sequence shown here is derived from an EMBL/GenBank/DDBJ whole genome shotgun (WGS) entry which is preliminary data.</text>
</comment>
<dbReference type="EMBL" id="SZYD01001656">
    <property type="protein sequence ID" value="KAD0468662.1"/>
    <property type="molecule type" value="Genomic_DNA"/>
</dbReference>
<dbReference type="EMBL" id="SZYD01002677">
    <property type="protein sequence ID" value="KAC9268300.1"/>
    <property type="molecule type" value="Genomic_DNA"/>
</dbReference>
<proteinExistence type="predicted"/>
<dbReference type="OrthoDB" id="1711518at2759"/>
<evidence type="ECO:0000313" key="2">
    <source>
        <dbReference type="EMBL" id="KAD0468662.1"/>
    </source>
</evidence>
<dbReference type="Proteomes" id="UP000326396">
    <property type="component" value="Unassembled WGS sequence"/>
</dbReference>
<accession>A0A5N6LD82</accession>
<gene>
    <name evidence="2" type="ORF">E3N88_44236</name>
    <name evidence="1" type="ORF">E3N88_46066</name>
</gene>
<protein>
    <submittedName>
        <fullName evidence="2">Uncharacterized protein</fullName>
    </submittedName>
</protein>
<name>A0A5N6LD82_9ASTR</name>
<evidence type="ECO:0000313" key="3">
    <source>
        <dbReference type="Proteomes" id="UP000326396"/>
    </source>
</evidence>
<dbReference type="AlphaFoldDB" id="A0A5N6LD82"/>
<reference evidence="2 3" key="1">
    <citation type="submission" date="2019-05" db="EMBL/GenBank/DDBJ databases">
        <title>Mikania micrantha, genome provides insights into the molecular mechanism of rapid growth.</title>
        <authorList>
            <person name="Liu B."/>
        </authorList>
    </citation>
    <scope>NUCLEOTIDE SEQUENCE [LARGE SCALE GENOMIC DNA]</scope>
    <source>
        <strain evidence="2">NLD-2019</strain>
        <tissue evidence="2">Leaf</tissue>
    </source>
</reference>
<sequence>MAGEFRLHQLFSEIEKEEKLIQERKELLIRFWKKLPKDTPLREAELRLKALREEQNSLVREMTLKHRGSNQLEFLNALNQYSLEVIMVYTLGSVVNSVQSEFPAVRLSTLVEHLDSLIRTHARLMKDRRCGSFLWSLLPTRFTPVYRSNYSKLTSSLARMTSSLTLLSLNSLALTSQLRS</sequence>